<dbReference type="GO" id="GO:0003677">
    <property type="term" value="F:DNA binding"/>
    <property type="evidence" value="ECO:0007669"/>
    <property type="project" value="InterPro"/>
</dbReference>
<dbReference type="CDD" id="cd01127">
    <property type="entry name" value="TrwB_TraG_TraD_VirD4"/>
    <property type="match status" value="1"/>
</dbReference>
<dbReference type="GO" id="GO:0005524">
    <property type="term" value="F:ATP binding"/>
    <property type="evidence" value="ECO:0007669"/>
    <property type="project" value="UniProtKB-KW"/>
</dbReference>
<dbReference type="Gene3D" id="3.40.50.300">
    <property type="entry name" value="P-loop containing nucleotide triphosphate hydrolases"/>
    <property type="match status" value="3"/>
</dbReference>
<evidence type="ECO:0000313" key="6">
    <source>
        <dbReference type="EMBL" id="OIQ79414.1"/>
    </source>
</evidence>
<dbReference type="Gene3D" id="2.60.200.20">
    <property type="match status" value="1"/>
</dbReference>
<dbReference type="InterPro" id="IPR027417">
    <property type="entry name" value="P-loop_NTPase"/>
</dbReference>
<sequence>MVDVDVPEGARLGDLRPSLATLTGIDEIATPGAAFAVGALTVGDDQLCGQVPLEAGCILMVGPPCPDPASTALRAVWHLAVVSGPDAGRLLAIDGTVVVGRASTAELRVDDPLVSRHHLTVRRHGDRLEVRDDGSGNGTVRQRRGRSHSLAPRVARLAGRRRRTGRWHRLRDADRVAIGSTWIEVRHRDGAPGRAVGPAPTGASGQSGTLAPPEASERSSERTSALASPTALSAWLTPVVSAAVLALGTGNPRMLLLAATGPVLGLVHLATRPHARTSERHRPHSPARGVSRFVRSAPRTSGDAERSLVIVPSPADVVTSTIRLHEHHPGAVRVRRLRLTDLAPDACLAVVGSREQARAVARGLVIAATAPGSPGDAPPLVVGHPSDAVPQWVWCRWIGMHEPWANPTDHRGPGPRVDGSSAVAAGRRPRLATLTVIDSSGGPWPAWASSRWRDAPAGSQLILVADRRADVPPWCRTVLEVEDEHAEAQLHRSDGRVHPVLLPAVSLRTAEDQARRVAALRARVAAADGPEALPERVSWSGLPGIPRLHGDSGASEIARRWSAHATDPGLSVPVGLGRGGAVVRIDLAADGPHALVAGTTGAGKSALLQTLVLGLATTRSPADLAIALIDYKGGASLGDCVRLPHVVGQVTDLDPGLAMRALAGLRHELRLREELVAEHGVGDLAQLRAAWLARDRGRSGEEGRTATAPPPRLLVVVDEFRALADDLPDFLPDLLRIAAQGRSLGMHLVLATQRPGGAVNADMRANIALRIALRVTDETDSHDIVGAPDAAAIPAGIPGRAVVRRGASPVELVQVAHANVPGDHAGGPPAVRLPPPWGSEPPAVPPAAAGAIEAHAPTTATETPGRPRRACAQSRDAPPRGLSAYVDAVVAAAAATGVTTPPAPWLPDLPTRLALSTLADADRGRGLPFALADIPESQCRGVVRLTAGRHLLVVGAAGSGRTTTLRTLAVSGLTTGWHVHAVGLAGHVVEALTAHPCLGTTVGYDDARRLGRLLHQLSTRDVDGIPTLLVVDGLEAMLETLDLLGHGRGRAALTSLLRATRSRGVTVAATAAPSPAVHDAFPELLTLPGIDAVARAMLGVPNELGAPRSPGRAVHLGAPGSAPPRMCQVALAAIPERVVNPVDAPLRLLAIPLDAPTRPVPACGGERTSVGIGIGGDSATETALDVSRGALVVGPPGSGRSTALGVLARRLAGDPAVHVVTSDAAPLPGGPASAPAATTWSFESAALHGLVDAIARADRPVVVVVDDLDDLERLRPIAFAELAELLTTPPERGHTRALIASARTARVCMAYREPWTSLRATRRGIVLSPAEPGSSEVFGTPLDPYRDHGHPHLPGRGVVQVGPDVSPVQVYRDLDPPPGLRDD</sequence>
<dbReference type="InterPro" id="IPR050206">
    <property type="entry name" value="FtsK/SpoIIIE/SftA"/>
</dbReference>
<dbReference type="Pfam" id="PF01580">
    <property type="entry name" value="FtsK_SpoIIIE"/>
    <property type="match status" value="1"/>
</dbReference>
<dbReference type="CDD" id="cd00060">
    <property type="entry name" value="FHA"/>
    <property type="match status" value="1"/>
</dbReference>
<dbReference type="PANTHER" id="PTHR22683:SF1">
    <property type="entry name" value="TYPE VII SECRETION SYSTEM PROTEIN ESSC"/>
    <property type="match status" value="1"/>
</dbReference>
<feature type="compositionally biased region" description="Basic and acidic residues" evidence="3">
    <location>
        <begin position="1372"/>
        <end position="1383"/>
    </location>
</feature>
<dbReference type="InterPro" id="IPR000253">
    <property type="entry name" value="FHA_dom"/>
</dbReference>
<feature type="region of interest" description="Disordered" evidence="3">
    <location>
        <begin position="274"/>
        <end position="299"/>
    </location>
</feature>
<keyword evidence="1" id="KW-0547">Nucleotide-binding</keyword>
<gene>
    <name evidence="6" type="primary">eccCa1</name>
    <name evidence="6" type="ORF">GALL_388500</name>
</gene>
<dbReference type="InterPro" id="IPR008984">
    <property type="entry name" value="SMAD_FHA_dom_sf"/>
</dbReference>
<protein>
    <submittedName>
        <fullName evidence="6">ESX-1 secretion system protein EccCa1</fullName>
    </submittedName>
</protein>
<dbReference type="SMART" id="SM00382">
    <property type="entry name" value="AAA"/>
    <property type="match status" value="3"/>
</dbReference>
<dbReference type="SUPFAM" id="SSF52540">
    <property type="entry name" value="P-loop containing nucleoside triphosphate hydrolases"/>
    <property type="match status" value="3"/>
</dbReference>
<evidence type="ECO:0000256" key="2">
    <source>
        <dbReference type="ARBA" id="ARBA00022840"/>
    </source>
</evidence>
<feature type="region of interest" description="Disordered" evidence="3">
    <location>
        <begin position="857"/>
        <end position="877"/>
    </location>
</feature>
<dbReference type="SMART" id="SM00240">
    <property type="entry name" value="FHA"/>
    <property type="match status" value="1"/>
</dbReference>
<dbReference type="SUPFAM" id="SSF49879">
    <property type="entry name" value="SMAD/FHA domain"/>
    <property type="match status" value="1"/>
</dbReference>
<evidence type="ECO:0000259" key="4">
    <source>
        <dbReference type="PROSITE" id="PS50006"/>
    </source>
</evidence>
<evidence type="ECO:0000256" key="3">
    <source>
        <dbReference type="SAM" id="MobiDB-lite"/>
    </source>
</evidence>
<feature type="domain" description="FHA" evidence="4">
    <location>
        <begin position="97"/>
        <end position="139"/>
    </location>
</feature>
<reference evidence="6" key="1">
    <citation type="submission" date="2016-10" db="EMBL/GenBank/DDBJ databases">
        <title>Sequence of Gallionella enrichment culture.</title>
        <authorList>
            <person name="Poehlein A."/>
            <person name="Muehling M."/>
            <person name="Daniel R."/>
        </authorList>
    </citation>
    <scope>NUCLEOTIDE SEQUENCE</scope>
</reference>
<dbReference type="PANTHER" id="PTHR22683">
    <property type="entry name" value="SPORULATION PROTEIN RELATED"/>
    <property type="match status" value="1"/>
</dbReference>
<dbReference type="EMBL" id="MLJW01001218">
    <property type="protein sequence ID" value="OIQ79414.1"/>
    <property type="molecule type" value="Genomic_DNA"/>
</dbReference>
<dbReference type="InterPro" id="IPR002543">
    <property type="entry name" value="FtsK_dom"/>
</dbReference>
<proteinExistence type="predicted"/>
<feature type="domain" description="FtsK" evidence="5">
    <location>
        <begin position="580"/>
        <end position="782"/>
    </location>
</feature>
<organism evidence="6">
    <name type="scientific">mine drainage metagenome</name>
    <dbReference type="NCBI Taxonomy" id="410659"/>
    <lineage>
        <taxon>unclassified sequences</taxon>
        <taxon>metagenomes</taxon>
        <taxon>ecological metagenomes</taxon>
    </lineage>
</organism>
<dbReference type="Pfam" id="PF00498">
    <property type="entry name" value="FHA"/>
    <property type="match status" value="1"/>
</dbReference>
<feature type="region of interest" description="Disordered" evidence="3">
    <location>
        <begin position="128"/>
        <end position="150"/>
    </location>
</feature>
<feature type="compositionally biased region" description="Basic residues" evidence="3">
    <location>
        <begin position="274"/>
        <end position="285"/>
    </location>
</feature>
<feature type="region of interest" description="Disordered" evidence="3">
    <location>
        <begin position="1329"/>
        <end position="1383"/>
    </location>
</feature>
<evidence type="ECO:0000256" key="1">
    <source>
        <dbReference type="ARBA" id="ARBA00022741"/>
    </source>
</evidence>
<name>A0A1J5Q6Y3_9ZZZZ</name>
<accession>A0A1J5Q6Y3</accession>
<dbReference type="InterPro" id="IPR003593">
    <property type="entry name" value="AAA+_ATPase"/>
</dbReference>
<dbReference type="PROSITE" id="PS50901">
    <property type="entry name" value="FTSK"/>
    <property type="match status" value="1"/>
</dbReference>
<feature type="region of interest" description="Disordered" evidence="3">
    <location>
        <begin position="189"/>
        <end position="225"/>
    </location>
</feature>
<dbReference type="PROSITE" id="PS50006">
    <property type="entry name" value="FHA_DOMAIN"/>
    <property type="match status" value="1"/>
</dbReference>
<evidence type="ECO:0000259" key="5">
    <source>
        <dbReference type="PROSITE" id="PS50901"/>
    </source>
</evidence>
<comment type="caution">
    <text evidence="6">The sequence shown here is derived from an EMBL/GenBank/DDBJ whole genome shotgun (WGS) entry which is preliminary data.</text>
</comment>
<keyword evidence="2" id="KW-0067">ATP-binding</keyword>